<evidence type="ECO:0000313" key="4">
    <source>
        <dbReference type="Proteomes" id="UP000307749"/>
    </source>
</evidence>
<dbReference type="EMBL" id="MWQO01000041">
    <property type="protein sequence ID" value="THD09208.1"/>
    <property type="molecule type" value="Genomic_DNA"/>
</dbReference>
<dbReference type="InterPro" id="IPR006660">
    <property type="entry name" value="Arsenate_reductase-like"/>
</dbReference>
<dbReference type="PROSITE" id="PS51353">
    <property type="entry name" value="ARSC"/>
    <property type="match status" value="1"/>
</dbReference>
<dbReference type="InterPro" id="IPR036249">
    <property type="entry name" value="Thioredoxin-like_sf"/>
</dbReference>
<comment type="caution">
    <text evidence="3">The sequence shown here is derived from an EMBL/GenBank/DDBJ whole genome shotgun (WGS) entry which is preliminary data.</text>
</comment>
<dbReference type="Proteomes" id="UP000307749">
    <property type="component" value="Unassembled WGS sequence"/>
</dbReference>
<evidence type="ECO:0000256" key="2">
    <source>
        <dbReference type="PROSITE-ProRule" id="PRU01282"/>
    </source>
</evidence>
<protein>
    <submittedName>
        <fullName evidence="3">Arsenate reductase</fullName>
    </submittedName>
</protein>
<dbReference type="Gene3D" id="3.40.30.10">
    <property type="entry name" value="Glutaredoxin"/>
    <property type="match status" value="1"/>
</dbReference>
<accession>A0A4S3KLF2</accession>
<proteinExistence type="inferred from homology"/>
<reference evidence="3 4" key="1">
    <citation type="submission" date="2017-02" db="EMBL/GenBank/DDBJ databases">
        <title>Whole genome sequencing of Metallibacterium scheffleri DSM 24874 (T).</title>
        <authorList>
            <person name="Kumar S."/>
            <person name="Patil P."/>
            <person name="Patil P.B."/>
        </authorList>
    </citation>
    <scope>NUCLEOTIDE SEQUENCE [LARGE SCALE GENOMIC DNA]</scope>
    <source>
        <strain evidence="3 4">DSM 24874</strain>
    </source>
</reference>
<dbReference type="OrthoDB" id="9803749at2"/>
<sequence length="129" mass="14810">MGYTLHGLDKCDTCAKARRWLDRHGVDYRFIDYRAQRPEPDTLRDWARQIGGWDKLVNKSGPTWRNLLPQRKNPASDAEWTLLIREHPPLLRRPLVLRGDALLGVGFNERLFGGWFADAALTSSGHSTK</sequence>
<dbReference type="PANTHER" id="PTHR30041:SF8">
    <property type="entry name" value="PROTEIN YFFB"/>
    <property type="match status" value="1"/>
</dbReference>
<dbReference type="SUPFAM" id="SSF52833">
    <property type="entry name" value="Thioredoxin-like"/>
    <property type="match status" value="1"/>
</dbReference>
<comment type="similarity">
    <text evidence="1 2">Belongs to the ArsC family.</text>
</comment>
<evidence type="ECO:0000256" key="1">
    <source>
        <dbReference type="ARBA" id="ARBA00007198"/>
    </source>
</evidence>
<dbReference type="InterPro" id="IPR006504">
    <property type="entry name" value="Tscrpt_reg_Spx/MgsR"/>
</dbReference>
<dbReference type="Pfam" id="PF03960">
    <property type="entry name" value="ArsC"/>
    <property type="match status" value="1"/>
</dbReference>
<dbReference type="RefSeq" id="WP_081127126.1">
    <property type="nucleotide sequence ID" value="NZ_LDOS01000002.1"/>
</dbReference>
<dbReference type="AlphaFoldDB" id="A0A4S3KLF2"/>
<dbReference type="STRING" id="993689.GCA_002077135_01800"/>
<name>A0A4S3KLF2_9GAMM</name>
<gene>
    <name evidence="3" type="ORF">B1806_11555</name>
</gene>
<keyword evidence="4" id="KW-1185">Reference proteome</keyword>
<organism evidence="3 4">
    <name type="scientific">Metallibacterium scheffleri</name>
    <dbReference type="NCBI Taxonomy" id="993689"/>
    <lineage>
        <taxon>Bacteria</taxon>
        <taxon>Pseudomonadati</taxon>
        <taxon>Pseudomonadota</taxon>
        <taxon>Gammaproteobacteria</taxon>
        <taxon>Lysobacterales</taxon>
        <taxon>Rhodanobacteraceae</taxon>
        <taxon>Metallibacterium</taxon>
    </lineage>
</organism>
<dbReference type="NCBIfam" id="TIGR01617">
    <property type="entry name" value="arsC_related"/>
    <property type="match status" value="1"/>
</dbReference>
<dbReference type="PANTHER" id="PTHR30041">
    <property type="entry name" value="ARSENATE REDUCTASE"/>
    <property type="match status" value="1"/>
</dbReference>
<evidence type="ECO:0000313" key="3">
    <source>
        <dbReference type="EMBL" id="THD09208.1"/>
    </source>
</evidence>